<dbReference type="InterPro" id="IPR036291">
    <property type="entry name" value="NAD(P)-bd_dom_sf"/>
</dbReference>
<reference evidence="3 4" key="1">
    <citation type="submission" date="2020-08" db="EMBL/GenBank/DDBJ databases">
        <title>Genomic Encyclopedia of Type Strains, Phase IV (KMG-IV): sequencing the most valuable type-strain genomes for metagenomic binning, comparative biology and taxonomic classification.</title>
        <authorList>
            <person name="Goeker M."/>
        </authorList>
    </citation>
    <scope>NUCLEOTIDE SEQUENCE [LARGE SCALE GENOMIC DNA]</scope>
    <source>
        <strain evidence="3 4">YIM 65646</strain>
    </source>
</reference>
<dbReference type="InterPro" id="IPR051267">
    <property type="entry name" value="STEAP_metalloreductase"/>
</dbReference>
<gene>
    <name evidence="3" type="ORF">HNR73_003980</name>
</gene>
<dbReference type="GO" id="GO:0016491">
    <property type="term" value="F:oxidoreductase activity"/>
    <property type="evidence" value="ECO:0007669"/>
    <property type="project" value="UniProtKB-KW"/>
</dbReference>
<dbReference type="InterPro" id="IPR028939">
    <property type="entry name" value="P5C_Rdtase_cat_N"/>
</dbReference>
<dbReference type="AlphaFoldDB" id="A0A841FRD7"/>
<dbReference type="Pfam" id="PF03807">
    <property type="entry name" value="F420_oxidored"/>
    <property type="match status" value="1"/>
</dbReference>
<feature type="domain" description="Pyrroline-5-carboxylate reductase catalytic N-terminal" evidence="2">
    <location>
        <begin position="3"/>
        <end position="94"/>
    </location>
</feature>
<keyword evidence="1" id="KW-0560">Oxidoreductase</keyword>
<dbReference type="SUPFAM" id="SSF51735">
    <property type="entry name" value="NAD(P)-binding Rossmann-fold domains"/>
    <property type="match status" value="1"/>
</dbReference>
<dbReference type="RefSeq" id="WP_184788951.1">
    <property type="nucleotide sequence ID" value="NZ_BONT01000046.1"/>
</dbReference>
<dbReference type="PANTHER" id="PTHR14239:SF10">
    <property type="entry name" value="REDUCTASE"/>
    <property type="match status" value="1"/>
</dbReference>
<proteinExistence type="predicted"/>
<evidence type="ECO:0000313" key="3">
    <source>
        <dbReference type="EMBL" id="MBB6036112.1"/>
    </source>
</evidence>
<evidence type="ECO:0000313" key="4">
    <source>
        <dbReference type="Proteomes" id="UP000548476"/>
    </source>
</evidence>
<dbReference type="EMBL" id="JACHGT010000008">
    <property type="protein sequence ID" value="MBB6036112.1"/>
    <property type="molecule type" value="Genomic_DNA"/>
</dbReference>
<comment type="caution">
    <text evidence="3">The sequence shown here is derived from an EMBL/GenBank/DDBJ whole genome shotgun (WGS) entry which is preliminary data.</text>
</comment>
<protein>
    <recommendedName>
        <fullName evidence="2">Pyrroline-5-carboxylate reductase catalytic N-terminal domain-containing protein</fullName>
    </recommendedName>
</protein>
<dbReference type="Proteomes" id="UP000548476">
    <property type="component" value="Unassembled WGS sequence"/>
</dbReference>
<evidence type="ECO:0000259" key="2">
    <source>
        <dbReference type="Pfam" id="PF03807"/>
    </source>
</evidence>
<name>A0A841FRD7_9ACTN</name>
<keyword evidence="4" id="KW-1185">Reference proteome</keyword>
<evidence type="ECO:0000256" key="1">
    <source>
        <dbReference type="ARBA" id="ARBA00023002"/>
    </source>
</evidence>
<organism evidence="3 4">
    <name type="scientific">Phytomonospora endophytica</name>
    <dbReference type="NCBI Taxonomy" id="714109"/>
    <lineage>
        <taxon>Bacteria</taxon>
        <taxon>Bacillati</taxon>
        <taxon>Actinomycetota</taxon>
        <taxon>Actinomycetes</taxon>
        <taxon>Micromonosporales</taxon>
        <taxon>Micromonosporaceae</taxon>
        <taxon>Phytomonospora</taxon>
    </lineage>
</organism>
<accession>A0A841FRD7</accession>
<dbReference type="Gene3D" id="3.40.50.720">
    <property type="entry name" value="NAD(P)-binding Rossmann-like Domain"/>
    <property type="match status" value="1"/>
</dbReference>
<dbReference type="PANTHER" id="PTHR14239">
    <property type="entry name" value="DUDULIN-RELATED"/>
    <property type="match status" value="1"/>
</dbReference>
<sequence>MRFAVLGTGEVGRTLAAALARRGHDVHIGSRSRDNTDAAAWAETNGVAQGSFADAAAFGEIVIVAVSGMHATAVLGAAGRPRLAGKVVIDVTNPLDFSRGFPPRVVIPEEGSLGAHLQAMFPEARLVKTLNTTNNAVMADPASVPGEHCLFLSGDDPEAKAVVTEVLSVLGWRAEQLIDLGGIATARGPEQMLVLWCDLTVALPGRRFNFGVAHD</sequence>